<comment type="caution">
    <text evidence="2">The sequence shown here is derived from an EMBL/GenBank/DDBJ whole genome shotgun (WGS) entry which is preliminary data.</text>
</comment>
<evidence type="ECO:0000313" key="3">
    <source>
        <dbReference type="Proteomes" id="UP001285354"/>
    </source>
</evidence>
<gene>
    <name evidence="2" type="ORF">QTJ16_007102</name>
</gene>
<proteinExistence type="predicted"/>
<evidence type="ECO:0000313" key="2">
    <source>
        <dbReference type="EMBL" id="KAK2623548.1"/>
    </source>
</evidence>
<organism evidence="2 3">
    <name type="scientific">Diplocarpon rosae</name>
    <dbReference type="NCBI Taxonomy" id="946125"/>
    <lineage>
        <taxon>Eukaryota</taxon>
        <taxon>Fungi</taxon>
        <taxon>Dikarya</taxon>
        <taxon>Ascomycota</taxon>
        <taxon>Pezizomycotina</taxon>
        <taxon>Leotiomycetes</taxon>
        <taxon>Helotiales</taxon>
        <taxon>Drepanopezizaceae</taxon>
        <taxon>Diplocarpon</taxon>
    </lineage>
</organism>
<dbReference type="Proteomes" id="UP001285354">
    <property type="component" value="Unassembled WGS sequence"/>
</dbReference>
<dbReference type="EMBL" id="JAUBYV010000013">
    <property type="protein sequence ID" value="KAK2623548.1"/>
    <property type="molecule type" value="Genomic_DNA"/>
</dbReference>
<keyword evidence="1" id="KW-0732">Signal</keyword>
<evidence type="ECO:0000256" key="1">
    <source>
        <dbReference type="SAM" id="SignalP"/>
    </source>
</evidence>
<feature type="signal peptide" evidence="1">
    <location>
        <begin position="1"/>
        <end position="21"/>
    </location>
</feature>
<reference evidence="2" key="1">
    <citation type="submission" date="2023-06" db="EMBL/GenBank/DDBJ databases">
        <title>Draft genome of Marssonina rosae.</title>
        <authorList>
            <person name="Cheng Q."/>
        </authorList>
    </citation>
    <scope>NUCLEOTIDE SEQUENCE</scope>
    <source>
        <strain evidence="2">R4</strain>
    </source>
</reference>
<accession>A0AAD9SUS3</accession>
<sequence>MYLLTLAPLILLSFATGTTLSMPRDLPPFSYRNITLSLLGGPASYTFSFPADGNSHSPSPSNPLAVSQIVSEDFSIFYSCNFYFASDPGDAKTVVLTSNPPGNEVTVGPPRALKGIACQPTAGESGQSCFPDYATCEWCGGSNGLGGCRILQCCSGYCAATKCRPTH</sequence>
<name>A0AAD9SUS3_9HELO</name>
<dbReference type="AlphaFoldDB" id="A0AAD9SUS3"/>
<keyword evidence="3" id="KW-1185">Reference proteome</keyword>
<protein>
    <submittedName>
        <fullName evidence="2">Uncharacterized protein</fullName>
    </submittedName>
</protein>
<feature type="chain" id="PRO_5042018670" evidence="1">
    <location>
        <begin position="22"/>
        <end position="167"/>
    </location>
</feature>